<dbReference type="GO" id="GO:0009252">
    <property type="term" value="P:peptidoglycan biosynthetic process"/>
    <property type="evidence" value="ECO:0007669"/>
    <property type="project" value="UniProtKB-KW"/>
</dbReference>
<evidence type="ECO:0000256" key="6">
    <source>
        <dbReference type="ARBA" id="ARBA00023316"/>
    </source>
</evidence>
<evidence type="ECO:0000313" key="8">
    <source>
        <dbReference type="EMBL" id="RWT76397.1"/>
    </source>
</evidence>
<comment type="similarity">
    <text evidence="2">Belongs to the YkuD family.</text>
</comment>
<dbReference type="Proteomes" id="UP000289016">
    <property type="component" value="Unassembled WGS sequence"/>
</dbReference>
<evidence type="ECO:0000256" key="2">
    <source>
        <dbReference type="ARBA" id="ARBA00005992"/>
    </source>
</evidence>
<keyword evidence="3" id="KW-0808">Transferase</keyword>
<keyword evidence="5" id="KW-0573">Peptidoglycan synthesis</keyword>
<dbReference type="RefSeq" id="WP_128339716.1">
    <property type="nucleotide sequence ID" value="NZ_QKPI01000044.1"/>
</dbReference>
<evidence type="ECO:0000256" key="1">
    <source>
        <dbReference type="ARBA" id="ARBA00004752"/>
    </source>
</evidence>
<evidence type="ECO:0000256" key="4">
    <source>
        <dbReference type="ARBA" id="ARBA00022960"/>
    </source>
</evidence>
<proteinExistence type="inferred from homology"/>
<name>A0AB37VG81_ENTCL</name>
<dbReference type="GO" id="GO:0004180">
    <property type="term" value="F:carboxypeptidase activity"/>
    <property type="evidence" value="ECO:0007669"/>
    <property type="project" value="UniProtKB-ARBA"/>
</dbReference>
<evidence type="ECO:0000313" key="9">
    <source>
        <dbReference type="Proteomes" id="UP000289016"/>
    </source>
</evidence>
<dbReference type="GO" id="GO:0071555">
    <property type="term" value="P:cell wall organization"/>
    <property type="evidence" value="ECO:0007669"/>
    <property type="project" value="UniProtKB-KW"/>
</dbReference>
<dbReference type="EMBL" id="QKPI01000044">
    <property type="protein sequence ID" value="RWT76397.1"/>
    <property type="molecule type" value="Genomic_DNA"/>
</dbReference>
<evidence type="ECO:0000259" key="7">
    <source>
        <dbReference type="Pfam" id="PF03734"/>
    </source>
</evidence>
<accession>A0AB37VG81</accession>
<dbReference type="GO" id="GO:0008360">
    <property type="term" value="P:regulation of cell shape"/>
    <property type="evidence" value="ECO:0007669"/>
    <property type="project" value="UniProtKB-KW"/>
</dbReference>
<keyword evidence="6" id="KW-0961">Cell wall biogenesis/degradation</keyword>
<dbReference type="Pfam" id="PF03734">
    <property type="entry name" value="YkuD"/>
    <property type="match status" value="1"/>
</dbReference>
<evidence type="ECO:0000256" key="3">
    <source>
        <dbReference type="ARBA" id="ARBA00022679"/>
    </source>
</evidence>
<comment type="pathway">
    <text evidence="1">Cell wall biogenesis; peptidoglycan biosynthesis.</text>
</comment>
<dbReference type="InterPro" id="IPR005490">
    <property type="entry name" value="LD_TPept_cat_dom"/>
</dbReference>
<protein>
    <recommendedName>
        <fullName evidence="7">L,D-TPase catalytic domain-containing protein</fullName>
    </recommendedName>
</protein>
<dbReference type="GO" id="GO:0016740">
    <property type="term" value="F:transferase activity"/>
    <property type="evidence" value="ECO:0007669"/>
    <property type="project" value="UniProtKB-KW"/>
</dbReference>
<dbReference type="InterPro" id="IPR038063">
    <property type="entry name" value="Transpep_catalytic_dom"/>
</dbReference>
<evidence type="ECO:0000256" key="5">
    <source>
        <dbReference type="ARBA" id="ARBA00022984"/>
    </source>
</evidence>
<comment type="caution">
    <text evidence="8">The sequence shown here is derived from an EMBL/GenBank/DDBJ whole genome shotgun (WGS) entry which is preliminary data.</text>
</comment>
<dbReference type="SUPFAM" id="SSF141523">
    <property type="entry name" value="L,D-transpeptidase catalytic domain-like"/>
    <property type="match status" value="1"/>
</dbReference>
<dbReference type="AlphaFoldDB" id="A0AB37VG81"/>
<gene>
    <name evidence="8" type="ORF">DN595_17395</name>
</gene>
<reference evidence="8 9" key="1">
    <citation type="submission" date="2018-06" db="EMBL/GenBank/DDBJ databases">
        <title>Carbapenemase-producing Enterobacteriaceae present in wastewater treatment plant effluent and nearby surface waters in the US.</title>
        <authorList>
            <person name="Mathys D.A."/>
            <person name="Mollenkopf D.F."/>
            <person name="Feicht S.M."/>
            <person name="Adams R.J."/>
            <person name="Albers A.L."/>
            <person name="Grooters S.V."/>
            <person name="Stuever D.M."/>
            <person name="Daniels J.B."/>
            <person name="Wittum T.E."/>
        </authorList>
    </citation>
    <scope>NUCLEOTIDE SEQUENCE [LARGE SCALE GENOMIC DNA]</scope>
    <source>
        <strain evidence="8 9">GEO_23_Down_A</strain>
    </source>
</reference>
<feature type="domain" description="L,D-TPase catalytic" evidence="7">
    <location>
        <begin position="40"/>
        <end position="120"/>
    </location>
</feature>
<sequence length="156" mass="17002">MARLTFDGCAHTLSLLGSDGSIVDTWTAYNNVDRRATFKHISNGTYQIQDKSKPHLHPGDSEDGSYGTYGIIRFSYPGHPGVGVHSGQAHSRYKPGPEHPTMGCIRTTDEAMKKIKEHMAKSSLSTITVSNNSACSAMSATQKFENIYIPPGMNLI</sequence>
<dbReference type="Gene3D" id="2.40.440.10">
    <property type="entry name" value="L,D-transpeptidase catalytic domain-like"/>
    <property type="match status" value="1"/>
</dbReference>
<organism evidence="8 9">
    <name type="scientific">Enterobacter cloacae</name>
    <dbReference type="NCBI Taxonomy" id="550"/>
    <lineage>
        <taxon>Bacteria</taxon>
        <taxon>Pseudomonadati</taxon>
        <taxon>Pseudomonadota</taxon>
        <taxon>Gammaproteobacteria</taxon>
        <taxon>Enterobacterales</taxon>
        <taxon>Enterobacteriaceae</taxon>
        <taxon>Enterobacter</taxon>
        <taxon>Enterobacter cloacae complex</taxon>
    </lineage>
</organism>
<keyword evidence="4" id="KW-0133">Cell shape</keyword>